<proteinExistence type="predicted"/>
<feature type="transmembrane region" description="Helical" evidence="2">
    <location>
        <begin position="170"/>
        <end position="190"/>
    </location>
</feature>
<name>A0A8H5FUC1_9AGAR</name>
<dbReference type="PANTHER" id="PTHR40465">
    <property type="entry name" value="CHROMOSOME 1, WHOLE GENOME SHOTGUN SEQUENCE"/>
    <property type="match status" value="1"/>
</dbReference>
<dbReference type="InterPro" id="IPR045339">
    <property type="entry name" value="DUF6534"/>
</dbReference>
<evidence type="ECO:0000313" key="5">
    <source>
        <dbReference type="Proteomes" id="UP000559027"/>
    </source>
</evidence>
<dbReference type="EMBL" id="JAACJO010000015">
    <property type="protein sequence ID" value="KAF5350065.1"/>
    <property type="molecule type" value="Genomic_DNA"/>
</dbReference>
<sequence length="340" mass="38199">MADFVPRNPQDSLSDNALKTGPPLVGIVLNWWLWGILIMQYLMYFNHGSKRDHKFLRGIVHFIFLLDAVQSIMVMADAFEWYVYNFGDYDHLLDFAFAGIDSPILDGVIAFVVQLVYCWRIWVLSEWRVLPGVIAFLSLVGCANSFVVGINNALIQSVTRLQPKSYIPIMLWWGSNAVTDILITVSMVYLLMKFRSQRTSRDVLVVLRRLAIITLETNILTTGAALVSLVLVFTQPTRPPHSTIYLTGGYVLGKLYSNCFMVLLNQRTYYNQTPKNQVLSELGTFSTTSASGSQTLHPSGARSKPIEDDPTASSISTMQFAEPSSDARVQVRVDRQVELG</sequence>
<dbReference type="Proteomes" id="UP000559027">
    <property type="component" value="Unassembled WGS sequence"/>
</dbReference>
<feature type="transmembrane region" description="Helical" evidence="2">
    <location>
        <begin position="55"/>
        <end position="75"/>
    </location>
</feature>
<evidence type="ECO:0000313" key="4">
    <source>
        <dbReference type="EMBL" id="KAF5350065.1"/>
    </source>
</evidence>
<dbReference type="OrthoDB" id="3032778at2759"/>
<gene>
    <name evidence="4" type="ORF">D9756_009073</name>
</gene>
<dbReference type="AlphaFoldDB" id="A0A8H5FUC1"/>
<accession>A0A8H5FUC1</accession>
<keyword evidence="2" id="KW-1133">Transmembrane helix</keyword>
<keyword evidence="2" id="KW-0812">Transmembrane</keyword>
<dbReference type="PANTHER" id="PTHR40465:SF1">
    <property type="entry name" value="DUF6534 DOMAIN-CONTAINING PROTEIN"/>
    <property type="match status" value="1"/>
</dbReference>
<evidence type="ECO:0000259" key="3">
    <source>
        <dbReference type="Pfam" id="PF20152"/>
    </source>
</evidence>
<evidence type="ECO:0000256" key="2">
    <source>
        <dbReference type="SAM" id="Phobius"/>
    </source>
</evidence>
<feature type="transmembrane region" description="Helical" evidence="2">
    <location>
        <begin position="24"/>
        <end position="43"/>
    </location>
</feature>
<comment type="caution">
    <text evidence="4">The sequence shown here is derived from an EMBL/GenBank/DDBJ whole genome shotgun (WGS) entry which is preliminary data.</text>
</comment>
<feature type="transmembrane region" description="Helical" evidence="2">
    <location>
        <begin position="210"/>
        <end position="232"/>
    </location>
</feature>
<feature type="transmembrane region" description="Helical" evidence="2">
    <location>
        <begin position="244"/>
        <end position="264"/>
    </location>
</feature>
<keyword evidence="5" id="KW-1185">Reference proteome</keyword>
<protein>
    <recommendedName>
        <fullName evidence="3">DUF6534 domain-containing protein</fullName>
    </recommendedName>
</protein>
<feature type="region of interest" description="Disordered" evidence="1">
    <location>
        <begin position="289"/>
        <end position="328"/>
    </location>
</feature>
<organism evidence="4 5">
    <name type="scientific">Leucocoprinus leucothites</name>
    <dbReference type="NCBI Taxonomy" id="201217"/>
    <lineage>
        <taxon>Eukaryota</taxon>
        <taxon>Fungi</taxon>
        <taxon>Dikarya</taxon>
        <taxon>Basidiomycota</taxon>
        <taxon>Agaricomycotina</taxon>
        <taxon>Agaricomycetes</taxon>
        <taxon>Agaricomycetidae</taxon>
        <taxon>Agaricales</taxon>
        <taxon>Agaricineae</taxon>
        <taxon>Agaricaceae</taxon>
        <taxon>Leucocoprinus</taxon>
    </lineage>
</organism>
<feature type="domain" description="DUF6534" evidence="3">
    <location>
        <begin position="177"/>
        <end position="268"/>
    </location>
</feature>
<reference evidence="4 5" key="1">
    <citation type="journal article" date="2020" name="ISME J.">
        <title>Uncovering the hidden diversity of litter-decomposition mechanisms in mushroom-forming fungi.</title>
        <authorList>
            <person name="Floudas D."/>
            <person name="Bentzer J."/>
            <person name="Ahren D."/>
            <person name="Johansson T."/>
            <person name="Persson P."/>
            <person name="Tunlid A."/>
        </authorList>
    </citation>
    <scope>NUCLEOTIDE SEQUENCE [LARGE SCALE GENOMIC DNA]</scope>
    <source>
        <strain evidence="4 5">CBS 146.42</strain>
    </source>
</reference>
<keyword evidence="2" id="KW-0472">Membrane</keyword>
<dbReference type="Pfam" id="PF20152">
    <property type="entry name" value="DUF6534"/>
    <property type="match status" value="1"/>
</dbReference>
<feature type="transmembrane region" description="Helical" evidence="2">
    <location>
        <begin position="129"/>
        <end position="150"/>
    </location>
</feature>
<evidence type="ECO:0000256" key="1">
    <source>
        <dbReference type="SAM" id="MobiDB-lite"/>
    </source>
</evidence>
<feature type="transmembrane region" description="Helical" evidence="2">
    <location>
        <begin position="95"/>
        <end position="117"/>
    </location>
</feature>